<dbReference type="InterPro" id="IPR036034">
    <property type="entry name" value="PDZ_sf"/>
</dbReference>
<evidence type="ECO:0000256" key="4">
    <source>
        <dbReference type="ARBA" id="ARBA00022670"/>
    </source>
</evidence>
<evidence type="ECO:0000256" key="8">
    <source>
        <dbReference type="PIRSR" id="PIRSR036421-1"/>
    </source>
</evidence>
<dbReference type="InterPro" id="IPR001478">
    <property type="entry name" value="PDZ"/>
</dbReference>
<dbReference type="InterPro" id="IPR005151">
    <property type="entry name" value="Tail-specific_protease"/>
</dbReference>
<dbReference type="SUPFAM" id="SSF82171">
    <property type="entry name" value="DPP6 N-terminal domain-like"/>
    <property type="match status" value="2"/>
</dbReference>
<evidence type="ECO:0000256" key="7">
    <source>
        <dbReference type="PIRNR" id="PIRNR036421"/>
    </source>
</evidence>
<comment type="function">
    <text evidence="7">Degrades oligopeptides.</text>
</comment>
<evidence type="ECO:0000256" key="3">
    <source>
        <dbReference type="ARBA" id="ARBA00022490"/>
    </source>
</evidence>
<dbReference type="STRING" id="1189621.A3SI_01101"/>
<evidence type="ECO:0000313" key="11">
    <source>
        <dbReference type="EMBL" id="EIM78656.1"/>
    </source>
</evidence>
<feature type="domain" description="PDZ" evidence="10">
    <location>
        <begin position="766"/>
        <end position="847"/>
    </location>
</feature>
<dbReference type="InterPro" id="IPR028204">
    <property type="entry name" value="Tricorn_C1"/>
</dbReference>
<evidence type="ECO:0000256" key="5">
    <source>
        <dbReference type="ARBA" id="ARBA00022801"/>
    </source>
</evidence>
<dbReference type="GO" id="GO:0006508">
    <property type="term" value="P:proteolysis"/>
    <property type="evidence" value="ECO:0007669"/>
    <property type="project" value="UniProtKB-UniRule"/>
</dbReference>
<sequence>MRKIVLSICILLLGWPLFAQQEALWLRYPALSPDGEEIVFSYKGDLFKVSASGGLATPLTLHDAHDFMPVWSPDGREIAFASDRFGNFDVFIMSAAGGPAKRLTHHSTNDFPWTFSPDGSDVFFGSGRNDLASSARFPNKGLFMKLYRVSKTGGRNYLISTAGMQSVSLSPDGRKIVFQDRKGYEDEWRKRHTSSVTRDIWLYDRDAEQYTQISDFEGEDREPLLSADGSTVFYLSEKNGSQNIFSRKLSSGEEKQLTRFEDHPVRHLSRSRGDKLAFSWNGALYTLEPGAEPQRLQVQITGDFSGSDIQTVSVRNGATGMALSPNGKEIAFVFRGEVFVTSVAHNFTKRITSTPAQERTLSWGKDGRSLYYATERDGKWDIFRARIQRDDEQFFHAATLITEEPVIASDKDEFQPVVSPDGKKIAYLEERNILKVFDLDKKSSVTLIEAGQNFSYSDGDQDYAWSPDSRWVVAKNALGHFGSSHMVKYAADGSGTPAQLTFSGFSDGNATWAMGGKAIFYTNDQDGKKPLAFQGAREVDIYAMFFDQDTYDQFRLSKEEYELRQEMKKKDKDDKEKKEEKKDEPLTFDLARLEERMMRLTPGSVNLSSFEVSPKGDKVYMMARYEKGYDVWELDTRTRELKALARLGGGGGSLKLDDEGKNLFVLSGGNISKIETANGKVSRVGIDAEMELNLPAEREYIYHHAWRQVKKKFYDPELHGIDWEMYRDAYEKFLPHINNNYDFQELLSELLGELNGSHTGGRYSPRSTNGDATASLGLFFDEMSKEDGLIIEEVIAGGPLDNAETKIKAGHRILKIDGVALNQEQDWNALLNRKAGKRVLLSMFNPETRESWEEVVLPISGGAENNLLYERWVKMMRDRVAELSGGKLGYVHVRGMNDGSYRTVYSEVLGRNIDKEALIVDTRFNGGGWLHEDLSNFLDGKPYATFRPYGFVAKGGEPRDKWSKPSVVLMSESNYSDAHAFPYAYRAKGIGKLIGMPVPGTSTAVWWETQIDPTLVFGIPMIAFYGVAEDRPLENLQLEPDIKVATPFEEILKGEDAQLRTAVQTLLEELEAKK</sequence>
<dbReference type="PANTHER" id="PTHR43253">
    <property type="entry name" value="TRICORN PROTEASE HOMOLOG 2-RELATED"/>
    <property type="match status" value="1"/>
</dbReference>
<dbReference type="InterPro" id="IPR011042">
    <property type="entry name" value="6-blade_b-propeller_TolB-like"/>
</dbReference>
<feature type="active site" description="Charge relay system" evidence="8">
    <location>
        <position position="758"/>
    </location>
</feature>
<keyword evidence="12" id="KW-1185">Reference proteome</keyword>
<evidence type="ECO:0000256" key="6">
    <source>
        <dbReference type="ARBA" id="ARBA00022825"/>
    </source>
</evidence>
<dbReference type="Pfam" id="PF26549">
    <property type="entry name" value="Tricorn_N"/>
    <property type="match status" value="1"/>
</dbReference>
<comment type="similarity">
    <text evidence="2 7">Belongs to the peptidase S41B family.</text>
</comment>
<keyword evidence="5 7" id="KW-0378">Hydrolase</keyword>
<feature type="site" description="Transition state stabilizer; via amide nitrogen" evidence="9">
    <location>
        <position position="977"/>
    </location>
</feature>
<evidence type="ECO:0000313" key="12">
    <source>
        <dbReference type="Proteomes" id="UP000005551"/>
    </source>
</evidence>
<comment type="subcellular location">
    <subcellularLocation>
        <location evidence="1 7">Cytoplasm</location>
    </subcellularLocation>
</comment>
<organism evidence="11 12">
    <name type="scientific">Nitritalea halalkaliphila LW7</name>
    <dbReference type="NCBI Taxonomy" id="1189621"/>
    <lineage>
        <taxon>Bacteria</taxon>
        <taxon>Pseudomonadati</taxon>
        <taxon>Bacteroidota</taxon>
        <taxon>Cytophagia</taxon>
        <taxon>Cytophagales</taxon>
        <taxon>Cyclobacteriaceae</taxon>
        <taxon>Nitritalea</taxon>
    </lineage>
</organism>
<dbReference type="Proteomes" id="UP000005551">
    <property type="component" value="Unassembled WGS sequence"/>
</dbReference>
<dbReference type="Pfam" id="PF03572">
    <property type="entry name" value="Peptidase_S41"/>
    <property type="match status" value="1"/>
</dbReference>
<dbReference type="Pfam" id="PF07676">
    <property type="entry name" value="PD40"/>
    <property type="match status" value="2"/>
</dbReference>
<keyword evidence="4 7" id="KW-0645">Protease</keyword>
<dbReference type="EC" id="3.4.21.-" evidence="7"/>
<dbReference type="PANTHER" id="PTHR43253:SF1">
    <property type="entry name" value="TRICORN PROTEASE HOMOLOG 2-RELATED"/>
    <property type="match status" value="1"/>
</dbReference>
<dbReference type="Gene3D" id="2.120.10.60">
    <property type="entry name" value="Tricorn protease N-terminal domain"/>
    <property type="match status" value="2"/>
</dbReference>
<comment type="caution">
    <text evidence="11">The sequence shown here is derived from an EMBL/GenBank/DDBJ whole genome shotgun (WGS) entry which is preliminary data.</text>
</comment>
<dbReference type="RefSeq" id="WP_009053205.1">
    <property type="nucleotide sequence ID" value="NZ_AJYA01000002.1"/>
</dbReference>
<reference evidence="11 12" key="1">
    <citation type="submission" date="2012-05" db="EMBL/GenBank/DDBJ databases">
        <title>Genome sequence of Nitritalea halalkaliphila LW7.</title>
        <authorList>
            <person name="Jangir P.K."/>
            <person name="Singh A."/>
            <person name="Shivaji S."/>
            <person name="Sharma R."/>
        </authorList>
    </citation>
    <scope>NUCLEOTIDE SEQUENCE [LARGE SCALE GENOMIC DNA]</scope>
    <source>
        <strain evidence="11 12">LW7</strain>
    </source>
</reference>
<evidence type="ECO:0000256" key="9">
    <source>
        <dbReference type="PIRSR" id="PIRSR036421-3"/>
    </source>
</evidence>
<dbReference type="Gene3D" id="3.30.750.44">
    <property type="match status" value="1"/>
</dbReference>
<dbReference type="Pfam" id="PF14684">
    <property type="entry name" value="Tricorn_C1"/>
    <property type="match status" value="1"/>
</dbReference>
<dbReference type="InterPro" id="IPR029045">
    <property type="entry name" value="ClpP/crotonase-like_dom_sf"/>
</dbReference>
<feature type="active site" description="Nucleophile" evidence="8">
    <location>
        <position position="976"/>
    </location>
</feature>
<dbReference type="PIRSF" id="PIRSF036421">
    <property type="entry name" value="Tricorn_protease"/>
    <property type="match status" value="1"/>
</dbReference>
<dbReference type="PATRIC" id="fig|1189621.3.peg.224"/>
<dbReference type="GO" id="GO:0005737">
    <property type="term" value="C:cytoplasm"/>
    <property type="evidence" value="ECO:0007669"/>
    <property type="project" value="UniProtKB-SubCell"/>
</dbReference>
<gene>
    <name evidence="11" type="ORF">A3SI_01101</name>
</gene>
<keyword evidence="3 7" id="KW-0963">Cytoplasm</keyword>
<dbReference type="Gene3D" id="2.30.42.10">
    <property type="match status" value="1"/>
</dbReference>
<proteinExistence type="inferred from homology"/>
<feature type="active site" description="Charge relay system" evidence="8">
    <location>
        <position position="1034"/>
    </location>
</feature>
<dbReference type="GO" id="GO:0008236">
    <property type="term" value="F:serine-type peptidase activity"/>
    <property type="evidence" value="ECO:0007669"/>
    <property type="project" value="UniProtKB-UniRule"/>
</dbReference>
<dbReference type="Pfam" id="PF00595">
    <property type="entry name" value="PDZ"/>
    <property type="match status" value="1"/>
</dbReference>
<accession>I5CA04</accession>
<keyword evidence="6 7" id="KW-0720">Serine protease</keyword>
<dbReference type="SUPFAM" id="SSF50156">
    <property type="entry name" value="PDZ domain-like"/>
    <property type="match status" value="1"/>
</dbReference>
<dbReference type="Gene3D" id="2.120.10.30">
    <property type="entry name" value="TolB, C-terminal domain"/>
    <property type="match status" value="1"/>
</dbReference>
<name>I5CA04_9BACT</name>
<dbReference type="Gene3D" id="3.90.226.10">
    <property type="entry name" value="2-enoyl-CoA Hydratase, Chain A, domain 1"/>
    <property type="match status" value="1"/>
</dbReference>
<dbReference type="SUPFAM" id="SSF69304">
    <property type="entry name" value="Tricorn protease N-terminal domain"/>
    <property type="match status" value="1"/>
</dbReference>
<protein>
    <recommendedName>
        <fullName evidence="7">Tricorn protease homolog</fullName>
        <ecNumber evidence="7">3.4.21.-</ecNumber>
    </recommendedName>
</protein>
<dbReference type="SUPFAM" id="SSF52096">
    <property type="entry name" value="ClpP/crotonase"/>
    <property type="match status" value="1"/>
</dbReference>
<evidence type="ECO:0000256" key="2">
    <source>
        <dbReference type="ARBA" id="ARBA00008524"/>
    </source>
</evidence>
<dbReference type="InterPro" id="IPR011659">
    <property type="entry name" value="WD40"/>
</dbReference>
<dbReference type="OrthoDB" id="9815657at2"/>
<dbReference type="AlphaFoldDB" id="I5CA04"/>
<dbReference type="CDD" id="cd07562">
    <property type="entry name" value="Peptidase_S41_TRI"/>
    <property type="match status" value="1"/>
</dbReference>
<dbReference type="EMBL" id="AJYA01000002">
    <property type="protein sequence ID" value="EIM78656.1"/>
    <property type="molecule type" value="Genomic_DNA"/>
</dbReference>
<evidence type="ECO:0000256" key="1">
    <source>
        <dbReference type="ARBA" id="ARBA00004496"/>
    </source>
</evidence>
<evidence type="ECO:0000259" key="10">
    <source>
        <dbReference type="PROSITE" id="PS50106"/>
    </source>
</evidence>
<dbReference type="PROSITE" id="PS50106">
    <property type="entry name" value="PDZ"/>
    <property type="match status" value="1"/>
</dbReference>
<dbReference type="InterPro" id="IPR012393">
    <property type="entry name" value="Tricorn_protease"/>
</dbReference>